<evidence type="ECO:0000256" key="16">
    <source>
        <dbReference type="ARBA" id="ARBA00031175"/>
    </source>
</evidence>
<evidence type="ECO:0000256" key="3">
    <source>
        <dbReference type="ARBA" id="ARBA00004496"/>
    </source>
</evidence>
<evidence type="ECO:0000259" key="22">
    <source>
        <dbReference type="PROSITE" id="PS51171"/>
    </source>
</evidence>
<keyword evidence="9" id="KW-0963">Cytoplasm</keyword>
<evidence type="ECO:0000256" key="18">
    <source>
        <dbReference type="ARBA" id="ARBA00047848"/>
    </source>
</evidence>
<dbReference type="CDD" id="cd13631">
    <property type="entry name" value="PBP2_Ct-PDT_like"/>
    <property type="match status" value="1"/>
</dbReference>
<dbReference type="SUPFAM" id="SSF55021">
    <property type="entry name" value="ACT-like"/>
    <property type="match status" value="1"/>
</dbReference>
<feature type="domain" description="Prephenate dehydratase" evidence="22">
    <location>
        <begin position="103"/>
        <end position="280"/>
    </location>
</feature>
<feature type="binding site" evidence="19">
    <location>
        <position position="25"/>
    </location>
    <ligand>
        <name>substrate</name>
    </ligand>
</feature>
<dbReference type="AlphaFoldDB" id="A0AAU8A9Z2"/>
<comment type="subcellular location">
    <subcellularLocation>
        <location evidence="3">Cytoplasm</location>
    </subcellularLocation>
</comment>
<comment type="catalytic activity">
    <reaction evidence="18">
        <text>prephenate + H(+) = 3-phenylpyruvate + CO2 + H2O</text>
        <dbReference type="Rhea" id="RHEA:21648"/>
        <dbReference type="ChEBI" id="CHEBI:15377"/>
        <dbReference type="ChEBI" id="CHEBI:15378"/>
        <dbReference type="ChEBI" id="CHEBI:16526"/>
        <dbReference type="ChEBI" id="CHEBI:18005"/>
        <dbReference type="ChEBI" id="CHEBI:29934"/>
        <dbReference type="EC" id="4.2.1.51"/>
    </reaction>
</comment>
<evidence type="ECO:0000256" key="13">
    <source>
        <dbReference type="ARBA" id="ARBA00023235"/>
    </source>
</evidence>
<dbReference type="Pfam" id="PF01817">
    <property type="entry name" value="CM_2"/>
    <property type="match status" value="1"/>
</dbReference>
<accession>A0AAU8A9Z2</accession>
<dbReference type="InterPro" id="IPR036263">
    <property type="entry name" value="Chorismate_II_sf"/>
</dbReference>
<reference evidence="24" key="1">
    <citation type="submission" date="2023-02" db="EMBL/GenBank/DDBJ databases">
        <title>Gut commensal Christensenella minuta modulates host metabolism via a new class of secondary bile acids.</title>
        <authorList>
            <person name="Liu C."/>
        </authorList>
    </citation>
    <scope>NUCLEOTIDE SEQUENCE</scope>
    <source>
        <strain evidence="24">CA70</strain>
    </source>
</reference>
<evidence type="ECO:0000256" key="9">
    <source>
        <dbReference type="ARBA" id="ARBA00022490"/>
    </source>
</evidence>
<dbReference type="EC" id="4.2.1.51" evidence="6"/>
<dbReference type="EMBL" id="CP117826">
    <property type="protein sequence ID" value="XCC62855.1"/>
    <property type="molecule type" value="Genomic_DNA"/>
</dbReference>
<feature type="binding site" evidence="19">
    <location>
        <position position="36"/>
    </location>
    <ligand>
        <name>substrate</name>
    </ligand>
</feature>
<dbReference type="RefSeq" id="WP_353423788.1">
    <property type="nucleotide sequence ID" value="NZ_CP117826.1"/>
</dbReference>
<protein>
    <recommendedName>
        <fullName evidence="7">Bifunctional chorismate mutase/prephenate dehydratase</fullName>
        <ecNumber evidence="6">4.2.1.51</ecNumber>
    </recommendedName>
    <alternativeName>
        <fullName evidence="17">Chorismate mutase-prephenate dehydratase</fullName>
    </alternativeName>
    <alternativeName>
        <fullName evidence="8">Prephenate dehydratase</fullName>
    </alternativeName>
    <alternativeName>
        <fullName evidence="16">p-protein</fullName>
    </alternativeName>
</protein>
<keyword evidence="14 24" id="KW-0456">Lyase</keyword>
<dbReference type="SUPFAM" id="SSF53850">
    <property type="entry name" value="Periplasmic binding protein-like II"/>
    <property type="match status" value="1"/>
</dbReference>
<dbReference type="InterPro" id="IPR036979">
    <property type="entry name" value="CM_dom_sf"/>
</dbReference>
<evidence type="ECO:0000256" key="20">
    <source>
        <dbReference type="PIRSR" id="PIRSR001500-2"/>
    </source>
</evidence>
<sequence length="372" mass="41918">MTELESLRRKIDEVDAVIVQAFEKRIQIAEEIARCKIERGLPVLDRGREVEVLKKREEMLFDKRLCGDIDRLYELLMSMSRAYQRRVVGKHAVEKKNCSGSGKVGYSGIRGAYADMARNRYFGEQMQAVGYQGFEDVFAAVESGEVEFGVLPIENSYAGSVQQVYDLLEKYDVAITGEQLIHISHALLCVPGASIDDIEEVYSHDQGLMQCAEFLGHYPQWRRIPYYNTAASAEYVSKTGDPSKAAIASEYAGKIYGLEPLEKNINTSGENTTRFIMIGRTEKADGSGNKASISFVLEHKPGALAYILNVFAERGLNMVKIESRPLKHRTFEYRFYVDFAGDELQEQIEKAIDGISRYCSQLKLLGIYENGC</sequence>
<dbReference type="PIRSF" id="PIRSF001500">
    <property type="entry name" value="Chor_mut_pdt_Ppr"/>
    <property type="match status" value="1"/>
</dbReference>
<evidence type="ECO:0000256" key="11">
    <source>
        <dbReference type="ARBA" id="ARBA00023141"/>
    </source>
</evidence>
<dbReference type="InterPro" id="IPR001086">
    <property type="entry name" value="Preph_deHydtase"/>
</dbReference>
<evidence type="ECO:0000256" key="15">
    <source>
        <dbReference type="ARBA" id="ARBA00023268"/>
    </source>
</evidence>
<dbReference type="PANTHER" id="PTHR21022">
    <property type="entry name" value="PREPHENATE DEHYDRATASE P PROTEIN"/>
    <property type="match status" value="1"/>
</dbReference>
<dbReference type="PANTHER" id="PTHR21022:SF19">
    <property type="entry name" value="PREPHENATE DEHYDRATASE-RELATED"/>
    <property type="match status" value="1"/>
</dbReference>
<evidence type="ECO:0000256" key="12">
    <source>
        <dbReference type="ARBA" id="ARBA00023222"/>
    </source>
</evidence>
<comment type="pathway">
    <text evidence="4">Amino-acid biosynthesis; L-phenylalanine biosynthesis; phenylpyruvate from prephenate: step 1/1.</text>
</comment>
<dbReference type="PROSITE" id="PS51171">
    <property type="entry name" value="PREPHENATE_DEHYDR_3"/>
    <property type="match status" value="1"/>
</dbReference>
<evidence type="ECO:0000256" key="2">
    <source>
        <dbReference type="ARBA" id="ARBA00002364"/>
    </source>
</evidence>
<proteinExistence type="predicted"/>
<dbReference type="InterPro" id="IPR045865">
    <property type="entry name" value="ACT-like_dom_sf"/>
</dbReference>
<feature type="domain" description="Chorismate mutase" evidence="21">
    <location>
        <begin position="1"/>
        <end position="88"/>
    </location>
</feature>
<feature type="domain" description="ACT" evidence="23">
    <location>
        <begin position="292"/>
        <end position="369"/>
    </location>
</feature>
<feature type="site" description="Essential for prephenate dehydratase activity" evidence="20">
    <location>
        <position position="273"/>
    </location>
</feature>
<dbReference type="Gene3D" id="3.40.190.10">
    <property type="entry name" value="Periplasmic binding protein-like II"/>
    <property type="match status" value="2"/>
</dbReference>
<dbReference type="GO" id="GO:0005737">
    <property type="term" value="C:cytoplasm"/>
    <property type="evidence" value="ECO:0007669"/>
    <property type="project" value="UniProtKB-SubCell"/>
</dbReference>
<evidence type="ECO:0000259" key="23">
    <source>
        <dbReference type="PROSITE" id="PS51671"/>
    </source>
</evidence>
<feature type="binding site" evidence="19">
    <location>
        <position position="49"/>
    </location>
    <ligand>
        <name>substrate</name>
    </ligand>
</feature>
<dbReference type="SUPFAM" id="SSF48600">
    <property type="entry name" value="Chorismate mutase II"/>
    <property type="match status" value="1"/>
</dbReference>
<evidence type="ECO:0000259" key="21">
    <source>
        <dbReference type="PROSITE" id="PS51168"/>
    </source>
</evidence>
<dbReference type="GO" id="GO:0004664">
    <property type="term" value="F:prephenate dehydratase activity"/>
    <property type="evidence" value="ECO:0007669"/>
    <property type="project" value="UniProtKB-EC"/>
</dbReference>
<evidence type="ECO:0000256" key="7">
    <source>
        <dbReference type="ARBA" id="ARBA00014401"/>
    </source>
</evidence>
<evidence type="ECO:0000256" key="19">
    <source>
        <dbReference type="PIRSR" id="PIRSR001500-1"/>
    </source>
</evidence>
<dbReference type="SMART" id="SM00830">
    <property type="entry name" value="CM_2"/>
    <property type="match status" value="1"/>
</dbReference>
<evidence type="ECO:0000256" key="14">
    <source>
        <dbReference type="ARBA" id="ARBA00023239"/>
    </source>
</evidence>
<keyword evidence="13" id="KW-0413">Isomerase</keyword>
<feature type="binding site" evidence="19">
    <location>
        <position position="80"/>
    </location>
    <ligand>
        <name>substrate</name>
    </ligand>
</feature>
<dbReference type="NCBIfam" id="NF008865">
    <property type="entry name" value="PRK11898.1"/>
    <property type="match status" value="1"/>
</dbReference>
<organism evidence="24">
    <name type="scientific">Christensenella massiliensis</name>
    <dbReference type="NCBI Taxonomy" id="1805714"/>
    <lineage>
        <taxon>Bacteria</taxon>
        <taxon>Bacillati</taxon>
        <taxon>Bacillota</taxon>
        <taxon>Clostridia</taxon>
        <taxon>Christensenellales</taxon>
        <taxon>Christensenellaceae</taxon>
        <taxon>Christensenella</taxon>
    </lineage>
</organism>
<dbReference type="PROSITE" id="PS51168">
    <property type="entry name" value="CHORISMATE_MUT_2"/>
    <property type="match status" value="1"/>
</dbReference>
<evidence type="ECO:0000256" key="8">
    <source>
        <dbReference type="ARBA" id="ARBA00021872"/>
    </source>
</evidence>
<keyword evidence="10" id="KW-0028">Amino-acid biosynthesis</keyword>
<dbReference type="GO" id="GO:0046417">
    <property type="term" value="P:chorismate metabolic process"/>
    <property type="evidence" value="ECO:0007669"/>
    <property type="project" value="InterPro"/>
</dbReference>
<feature type="binding site" evidence="19">
    <location>
        <position position="84"/>
    </location>
    <ligand>
        <name>substrate</name>
    </ligand>
</feature>
<keyword evidence="15" id="KW-0511">Multifunctional enzyme</keyword>
<keyword evidence="12" id="KW-0584">Phenylalanine biosynthesis</keyword>
<evidence type="ECO:0000256" key="17">
    <source>
        <dbReference type="ARBA" id="ARBA00031520"/>
    </source>
</evidence>
<evidence type="ECO:0000256" key="6">
    <source>
        <dbReference type="ARBA" id="ARBA00013147"/>
    </source>
</evidence>
<evidence type="ECO:0000256" key="5">
    <source>
        <dbReference type="ARBA" id="ARBA00004817"/>
    </source>
</evidence>
<dbReference type="InterPro" id="IPR002701">
    <property type="entry name" value="CM_II_prokaryot"/>
</dbReference>
<feature type="binding site" evidence="19">
    <location>
        <position position="45"/>
    </location>
    <ligand>
        <name>substrate</name>
    </ligand>
</feature>
<comment type="function">
    <text evidence="2">Catalyzes the Claisen rearrangement of chorismate to prephenate and the decarboxylation/dehydration of prephenate to phenylpyruvate.</text>
</comment>
<dbReference type="Pfam" id="PF00800">
    <property type="entry name" value="PDT"/>
    <property type="match status" value="1"/>
</dbReference>
<evidence type="ECO:0000256" key="4">
    <source>
        <dbReference type="ARBA" id="ARBA00004741"/>
    </source>
</evidence>
<dbReference type="CDD" id="cd04905">
    <property type="entry name" value="ACT_CM-PDT"/>
    <property type="match status" value="1"/>
</dbReference>
<evidence type="ECO:0000313" key="24">
    <source>
        <dbReference type="EMBL" id="XCC62855.1"/>
    </source>
</evidence>
<dbReference type="GO" id="GO:0004106">
    <property type="term" value="F:chorismate mutase activity"/>
    <property type="evidence" value="ECO:0007669"/>
    <property type="project" value="UniProtKB-EC"/>
</dbReference>
<gene>
    <name evidence="24" type="primary">pheA</name>
    <name evidence="24" type="ORF">PUP29_02720</name>
</gene>
<name>A0AAU8A9Z2_9FIRM</name>
<keyword evidence="11" id="KW-0057">Aromatic amino acid biosynthesis</keyword>
<dbReference type="InterPro" id="IPR008242">
    <property type="entry name" value="Chor_mutase/pphenate_deHydtase"/>
</dbReference>
<evidence type="ECO:0000256" key="10">
    <source>
        <dbReference type="ARBA" id="ARBA00022605"/>
    </source>
</evidence>
<dbReference type="Gene3D" id="1.20.59.10">
    <property type="entry name" value="Chorismate mutase"/>
    <property type="match status" value="1"/>
</dbReference>
<dbReference type="GO" id="GO:0009094">
    <property type="term" value="P:L-phenylalanine biosynthetic process"/>
    <property type="evidence" value="ECO:0007669"/>
    <property type="project" value="UniProtKB-KW"/>
</dbReference>
<dbReference type="PROSITE" id="PS51671">
    <property type="entry name" value="ACT"/>
    <property type="match status" value="1"/>
</dbReference>
<evidence type="ECO:0000256" key="1">
    <source>
        <dbReference type="ARBA" id="ARBA00000824"/>
    </source>
</evidence>
<dbReference type="Gene3D" id="3.30.70.260">
    <property type="match status" value="1"/>
</dbReference>
<comment type="pathway">
    <text evidence="5">Metabolic intermediate biosynthesis; prephenate biosynthesis; prephenate from chorismate: step 1/1.</text>
</comment>
<dbReference type="InterPro" id="IPR002912">
    <property type="entry name" value="ACT_dom"/>
</dbReference>
<feature type="binding site" evidence="19">
    <location>
        <position position="8"/>
    </location>
    <ligand>
        <name>substrate</name>
    </ligand>
</feature>
<comment type="catalytic activity">
    <reaction evidence="1">
        <text>chorismate = prephenate</text>
        <dbReference type="Rhea" id="RHEA:13897"/>
        <dbReference type="ChEBI" id="CHEBI:29748"/>
        <dbReference type="ChEBI" id="CHEBI:29934"/>
        <dbReference type="EC" id="5.4.99.5"/>
    </reaction>
</comment>
<dbReference type="Pfam" id="PF01842">
    <property type="entry name" value="ACT"/>
    <property type="match status" value="1"/>
</dbReference>